<evidence type="ECO:0000313" key="3">
    <source>
        <dbReference type="EMBL" id="VDP83394.1"/>
    </source>
</evidence>
<feature type="region of interest" description="Disordered" evidence="1">
    <location>
        <begin position="143"/>
        <end position="193"/>
    </location>
</feature>
<dbReference type="AlphaFoldDB" id="A0A183AN46"/>
<dbReference type="Proteomes" id="UP000272942">
    <property type="component" value="Unassembled WGS sequence"/>
</dbReference>
<organism evidence="5">
    <name type="scientific">Echinostoma caproni</name>
    <dbReference type="NCBI Taxonomy" id="27848"/>
    <lineage>
        <taxon>Eukaryota</taxon>
        <taxon>Metazoa</taxon>
        <taxon>Spiralia</taxon>
        <taxon>Lophotrochozoa</taxon>
        <taxon>Platyhelminthes</taxon>
        <taxon>Trematoda</taxon>
        <taxon>Digenea</taxon>
        <taxon>Plagiorchiida</taxon>
        <taxon>Echinostomata</taxon>
        <taxon>Echinostomatoidea</taxon>
        <taxon>Echinostomatidae</taxon>
        <taxon>Echinostoma</taxon>
    </lineage>
</organism>
<gene>
    <name evidence="3" type="ORF">ECPE_LOCUS8381</name>
</gene>
<dbReference type="OrthoDB" id="337038at2759"/>
<accession>A0A183AN46</accession>
<dbReference type="PRINTS" id="PR00837">
    <property type="entry name" value="V5TPXLIKE"/>
</dbReference>
<feature type="compositionally biased region" description="Low complexity" evidence="1">
    <location>
        <begin position="157"/>
        <end position="167"/>
    </location>
</feature>
<dbReference type="WBParaSite" id="ECPE_0000840701-mRNA-1">
    <property type="protein sequence ID" value="ECPE_0000840701-mRNA-1"/>
    <property type="gene ID" value="ECPE_0000840701"/>
</dbReference>
<evidence type="ECO:0000313" key="4">
    <source>
        <dbReference type="Proteomes" id="UP000272942"/>
    </source>
</evidence>
<dbReference type="EMBL" id="UZAN01045904">
    <property type="protein sequence ID" value="VDP83394.1"/>
    <property type="molecule type" value="Genomic_DNA"/>
</dbReference>
<dbReference type="SMART" id="SM00198">
    <property type="entry name" value="SCP"/>
    <property type="match status" value="1"/>
</dbReference>
<reference evidence="3 4" key="2">
    <citation type="submission" date="2018-11" db="EMBL/GenBank/DDBJ databases">
        <authorList>
            <consortium name="Pathogen Informatics"/>
        </authorList>
    </citation>
    <scope>NUCLEOTIDE SEQUENCE [LARGE SCALE GENOMIC DNA]</scope>
    <source>
        <strain evidence="3 4">Egypt</strain>
    </source>
</reference>
<feature type="compositionally biased region" description="Basic and acidic residues" evidence="1">
    <location>
        <begin position="168"/>
        <end position="180"/>
    </location>
</feature>
<sequence length="226" mass="24749">MASMDDFIEECLREHNAKRALHNAPALRHSRALDKTAQDWAEQLISEEPIKNSPLSGRGEVGESISMRTSTSPHVDIQGAEVVSQWYADMKNYNFETEKGPAGNFTQLVWSTTREVGFGKARAPGKCIVVAHYRPPGNVRGHYAENVHPPAGGVPSGAGHSSGTHSTDSAKHTTETKKTVVTENVTDPDGSKYTVRREVVESVGPDGRVSNSMPWEETLWFCVAYT</sequence>
<keyword evidence="4" id="KW-1185">Reference proteome</keyword>
<evidence type="ECO:0000313" key="5">
    <source>
        <dbReference type="WBParaSite" id="ECPE_0000840701-mRNA-1"/>
    </source>
</evidence>
<dbReference type="SUPFAM" id="SSF55797">
    <property type="entry name" value="PR-1-like"/>
    <property type="match status" value="1"/>
</dbReference>
<dbReference type="Pfam" id="PF00188">
    <property type="entry name" value="CAP"/>
    <property type="match status" value="1"/>
</dbReference>
<dbReference type="FunFam" id="3.40.33.10:FF:000002">
    <property type="entry name" value="Golgi-associated plant pathogenesis-related protein 1"/>
    <property type="match status" value="1"/>
</dbReference>
<protein>
    <submittedName>
        <fullName evidence="5">SCP domain-containing protein</fullName>
    </submittedName>
</protein>
<dbReference type="InterPro" id="IPR034113">
    <property type="entry name" value="SCP_GAPR1-like"/>
</dbReference>
<dbReference type="InterPro" id="IPR035940">
    <property type="entry name" value="CAP_sf"/>
</dbReference>
<dbReference type="PANTHER" id="PTHR10334">
    <property type="entry name" value="CYSTEINE-RICH SECRETORY PROTEIN-RELATED"/>
    <property type="match status" value="1"/>
</dbReference>
<dbReference type="InterPro" id="IPR014044">
    <property type="entry name" value="CAP_dom"/>
</dbReference>
<proteinExistence type="predicted"/>
<reference evidence="5" key="1">
    <citation type="submission" date="2016-06" db="UniProtKB">
        <authorList>
            <consortium name="WormBaseParasite"/>
        </authorList>
    </citation>
    <scope>IDENTIFICATION</scope>
</reference>
<evidence type="ECO:0000256" key="1">
    <source>
        <dbReference type="SAM" id="MobiDB-lite"/>
    </source>
</evidence>
<evidence type="ECO:0000259" key="2">
    <source>
        <dbReference type="SMART" id="SM00198"/>
    </source>
</evidence>
<dbReference type="InterPro" id="IPR001283">
    <property type="entry name" value="CRISP-related"/>
</dbReference>
<feature type="domain" description="SCP" evidence="2">
    <location>
        <begin position="6"/>
        <end position="141"/>
    </location>
</feature>
<dbReference type="Gene3D" id="3.40.33.10">
    <property type="entry name" value="CAP"/>
    <property type="match status" value="1"/>
</dbReference>
<dbReference type="CDD" id="cd05382">
    <property type="entry name" value="CAP_GAPR1-like"/>
    <property type="match status" value="1"/>
</dbReference>
<name>A0A183AN46_9TREM</name>